<dbReference type="InterPro" id="IPR050997">
    <property type="entry name" value="MAPEG"/>
</dbReference>
<dbReference type="Proteomes" id="UP000053641">
    <property type="component" value="Unassembled WGS sequence"/>
</dbReference>
<feature type="transmembrane region" description="Helical" evidence="7">
    <location>
        <begin position="22"/>
        <end position="44"/>
    </location>
</feature>
<proteinExistence type="predicted"/>
<feature type="transmembrane region" description="Helical" evidence="7">
    <location>
        <begin position="65"/>
        <end position="86"/>
    </location>
</feature>
<evidence type="ECO:0000256" key="6">
    <source>
        <dbReference type="ARBA" id="ARBA00023136"/>
    </source>
</evidence>
<protein>
    <submittedName>
        <fullName evidence="8">Microsomal glutathione S-transferase 2</fullName>
    </submittedName>
</protein>
<evidence type="ECO:0000256" key="2">
    <source>
        <dbReference type="ARBA" id="ARBA00022692"/>
    </source>
</evidence>
<feature type="non-terminal residue" evidence="8">
    <location>
        <position position="102"/>
    </location>
</feature>
<dbReference type="InterPro" id="IPR023352">
    <property type="entry name" value="MAPEG-like_dom_sf"/>
</dbReference>
<keyword evidence="9" id="KW-1185">Reference proteome</keyword>
<dbReference type="EMBL" id="KL893205">
    <property type="protein sequence ID" value="KGL80547.1"/>
    <property type="molecule type" value="Genomic_DNA"/>
</dbReference>
<evidence type="ECO:0000313" key="9">
    <source>
        <dbReference type="Proteomes" id="UP000053641"/>
    </source>
</evidence>
<dbReference type="AlphaFoldDB" id="A0A099ZFI5"/>
<dbReference type="GO" id="GO:0004464">
    <property type="term" value="F:leukotriene-C4 synthase activity"/>
    <property type="evidence" value="ECO:0007669"/>
    <property type="project" value="TreeGrafter"/>
</dbReference>
<keyword evidence="6 7" id="KW-0472">Membrane</keyword>
<dbReference type="GO" id="GO:0005789">
    <property type="term" value="C:endoplasmic reticulum membrane"/>
    <property type="evidence" value="ECO:0007669"/>
    <property type="project" value="UniProtKB-SubCell"/>
</dbReference>
<evidence type="ECO:0000256" key="4">
    <source>
        <dbReference type="ARBA" id="ARBA00022824"/>
    </source>
</evidence>
<reference evidence="8 9" key="1">
    <citation type="submission" date="2014-06" db="EMBL/GenBank/DDBJ databases">
        <title>Genome evolution of avian class.</title>
        <authorList>
            <person name="Zhang G."/>
            <person name="Li C."/>
        </authorList>
    </citation>
    <scope>NUCLEOTIDE SEQUENCE [LARGE SCALE GENOMIC DNA]</scope>
    <source>
        <strain evidence="8">BGI_N309</strain>
    </source>
</reference>
<dbReference type="InterPro" id="IPR001446">
    <property type="entry name" value="5_LipOase_AP"/>
</dbReference>
<dbReference type="GO" id="GO:0004602">
    <property type="term" value="F:glutathione peroxidase activity"/>
    <property type="evidence" value="ECO:0007669"/>
    <property type="project" value="TreeGrafter"/>
</dbReference>
<keyword evidence="3" id="KW-0434">Leukotriene biosynthesis</keyword>
<organism evidence="8 9">
    <name type="scientific">Tinamus guttatus</name>
    <name type="common">White-throated tinamou</name>
    <dbReference type="NCBI Taxonomy" id="94827"/>
    <lineage>
        <taxon>Eukaryota</taxon>
        <taxon>Metazoa</taxon>
        <taxon>Chordata</taxon>
        <taxon>Craniata</taxon>
        <taxon>Vertebrata</taxon>
        <taxon>Euteleostomi</taxon>
        <taxon>Archelosauria</taxon>
        <taxon>Archosauria</taxon>
        <taxon>Dinosauria</taxon>
        <taxon>Saurischia</taxon>
        <taxon>Theropoda</taxon>
        <taxon>Coelurosauria</taxon>
        <taxon>Aves</taxon>
        <taxon>Palaeognathae</taxon>
        <taxon>Tinamiformes</taxon>
        <taxon>Tinamidae</taxon>
        <taxon>Tinamus</taxon>
    </lineage>
</organism>
<evidence type="ECO:0000313" key="8">
    <source>
        <dbReference type="EMBL" id="KGL80547.1"/>
    </source>
</evidence>
<evidence type="ECO:0000256" key="3">
    <source>
        <dbReference type="ARBA" id="ARBA00022751"/>
    </source>
</evidence>
<evidence type="ECO:0000256" key="5">
    <source>
        <dbReference type="ARBA" id="ARBA00022989"/>
    </source>
</evidence>
<keyword evidence="2 7" id="KW-0812">Transmembrane</keyword>
<comment type="subcellular location">
    <subcellularLocation>
        <location evidence="1">Endoplasmic reticulum membrane</location>
        <topology evidence="1">Multi-pass membrane protein</topology>
    </subcellularLocation>
</comment>
<dbReference type="GO" id="GO:0019370">
    <property type="term" value="P:leukotriene biosynthetic process"/>
    <property type="evidence" value="ECO:0007669"/>
    <property type="project" value="UniProtKB-KW"/>
</dbReference>
<dbReference type="SUPFAM" id="SSF161084">
    <property type="entry name" value="MAPEG domain-like"/>
    <property type="match status" value="1"/>
</dbReference>
<dbReference type="InterPro" id="IPR001129">
    <property type="entry name" value="Membr-assoc_MAPEG"/>
</dbReference>
<feature type="non-terminal residue" evidence="8">
    <location>
        <position position="1"/>
    </location>
</feature>
<keyword evidence="4" id="KW-0256">Endoplasmic reticulum</keyword>
<dbReference type="GO" id="GO:0004364">
    <property type="term" value="F:glutathione transferase activity"/>
    <property type="evidence" value="ECO:0007669"/>
    <property type="project" value="TreeGrafter"/>
</dbReference>
<dbReference type="Pfam" id="PF01124">
    <property type="entry name" value="MAPEG"/>
    <property type="match status" value="1"/>
</dbReference>
<accession>A0A099ZFI5</accession>
<dbReference type="PANTHER" id="PTHR10250:SF13">
    <property type="entry name" value="MICROSOMAL GLUTATHIONE S-TRANSFERASE 2"/>
    <property type="match status" value="1"/>
</dbReference>
<keyword evidence="8" id="KW-0808">Transferase</keyword>
<keyword evidence="5 7" id="KW-1133">Transmembrane helix</keyword>
<dbReference type="GO" id="GO:0005635">
    <property type="term" value="C:nuclear envelope"/>
    <property type="evidence" value="ECO:0007669"/>
    <property type="project" value="TreeGrafter"/>
</dbReference>
<gene>
    <name evidence="8" type="ORF">N309_09583</name>
</gene>
<evidence type="ECO:0000256" key="7">
    <source>
        <dbReference type="SAM" id="Phobius"/>
    </source>
</evidence>
<dbReference type="PANTHER" id="PTHR10250">
    <property type="entry name" value="MICROSOMAL GLUTATHIONE S-TRANSFERASE"/>
    <property type="match status" value="1"/>
</dbReference>
<dbReference type="GO" id="GO:0008047">
    <property type="term" value="F:enzyme activator activity"/>
    <property type="evidence" value="ECO:0007669"/>
    <property type="project" value="InterPro"/>
</dbReference>
<sequence length="102" mass="11790">FSIFFFCRQNCTEFYPLFLSTLWIAGSFFNQELAALLGLLYVYARYKYFYGYVASAKGRLAGFHLNLVALIFLVILGAAGIVNSFLDEYLDFSIRKKLHKLF</sequence>
<name>A0A099ZFI5_TINGU</name>
<evidence type="ECO:0000256" key="1">
    <source>
        <dbReference type="ARBA" id="ARBA00004477"/>
    </source>
</evidence>
<dbReference type="STRING" id="94827.A0A099ZFI5"/>
<dbReference type="Gene3D" id="1.20.120.550">
    <property type="entry name" value="Membrane associated eicosanoid/glutathione metabolism-like domain"/>
    <property type="match status" value="1"/>
</dbReference>
<dbReference type="PRINTS" id="PR00488">
    <property type="entry name" value="5LPOXGNASEAP"/>
</dbReference>